<dbReference type="EMBL" id="JBHMCR010000004">
    <property type="protein sequence ID" value="MFB9520163.1"/>
    <property type="molecule type" value="Genomic_DNA"/>
</dbReference>
<reference evidence="3 4" key="1">
    <citation type="submission" date="2024-09" db="EMBL/GenBank/DDBJ databases">
        <authorList>
            <person name="Sun Q."/>
            <person name="Mori K."/>
        </authorList>
    </citation>
    <scope>NUCLEOTIDE SEQUENCE [LARGE SCALE GENOMIC DNA]</scope>
    <source>
        <strain evidence="3 4">JCM 4362</strain>
    </source>
</reference>
<evidence type="ECO:0000313" key="4">
    <source>
        <dbReference type="Proteomes" id="UP001589718"/>
    </source>
</evidence>
<dbReference type="InterPro" id="IPR051912">
    <property type="entry name" value="Alkylbase_DNA_Glycosylase/TA"/>
</dbReference>
<dbReference type="InterPro" id="IPR011257">
    <property type="entry name" value="DNA_glycosylase"/>
</dbReference>
<dbReference type="SUPFAM" id="SSF48150">
    <property type="entry name" value="DNA-glycosylase"/>
    <property type="match status" value="1"/>
</dbReference>
<dbReference type="RefSeq" id="WP_345222318.1">
    <property type="nucleotide sequence ID" value="NZ_BAAAXE010000013.1"/>
</dbReference>
<name>A0ABV5PBL9_STRCM</name>
<keyword evidence="4" id="KW-1185">Reference proteome</keyword>
<gene>
    <name evidence="3" type="ORF">ACFFTU_09420</name>
</gene>
<protein>
    <submittedName>
        <fullName evidence="3">DNA-3-methyladenine glycosylase family protein</fullName>
    </submittedName>
</protein>
<dbReference type="Proteomes" id="UP001589718">
    <property type="component" value="Unassembled WGS sequence"/>
</dbReference>
<keyword evidence="2" id="KW-0234">DNA repair</keyword>
<evidence type="ECO:0000313" key="3">
    <source>
        <dbReference type="EMBL" id="MFB9520163.1"/>
    </source>
</evidence>
<organism evidence="3 4">
    <name type="scientific">Streptomyces cremeus</name>
    <dbReference type="NCBI Taxonomy" id="66881"/>
    <lineage>
        <taxon>Bacteria</taxon>
        <taxon>Bacillati</taxon>
        <taxon>Actinomycetota</taxon>
        <taxon>Actinomycetes</taxon>
        <taxon>Kitasatosporales</taxon>
        <taxon>Streptomycetaceae</taxon>
        <taxon>Streptomyces</taxon>
    </lineage>
</organism>
<dbReference type="Gene3D" id="1.10.340.30">
    <property type="entry name" value="Hypothetical protein, domain 2"/>
    <property type="match status" value="1"/>
</dbReference>
<evidence type="ECO:0000256" key="2">
    <source>
        <dbReference type="ARBA" id="ARBA00023204"/>
    </source>
</evidence>
<proteinExistence type="predicted"/>
<evidence type="ECO:0000256" key="1">
    <source>
        <dbReference type="ARBA" id="ARBA00022763"/>
    </source>
</evidence>
<comment type="caution">
    <text evidence="3">The sequence shown here is derived from an EMBL/GenBank/DDBJ whole genome shotgun (WGS) entry which is preliminary data.</text>
</comment>
<sequence>MAGRFQRRLVLGPLRRGGADPTYRVAQDGSVWRASRTPEGPGTLRVTETDARAWGPGGDWLLRQLPLLLGEGDRPEAFVPRHRVVAQSRHRHPGLRLCRTGLVLESLIPSVLEQKVTTTEAHRSWRHLVRTFGEPAPGSDFPGAPPGLYVMPDPGGWARIPSWEWHLANVDAKRADTVVRAARVAARLEEAAHMPYEQAKKRLEAVPGIGPWTSAETLQRSNGAPDALTVGDLHLPGIVGYALTGERGATDADMLELLAPYAGQRHRAARYILLTGLTPPRRGPRRAPGRFSHL</sequence>
<dbReference type="PANTHER" id="PTHR43003:SF6">
    <property type="entry name" value="DNA GLYCOSYLASE"/>
    <property type="match status" value="1"/>
</dbReference>
<dbReference type="PANTHER" id="PTHR43003">
    <property type="entry name" value="DNA-3-METHYLADENINE GLYCOSYLASE"/>
    <property type="match status" value="1"/>
</dbReference>
<keyword evidence="1" id="KW-0227">DNA damage</keyword>
<accession>A0ABV5PBL9</accession>